<dbReference type="InterPro" id="IPR051601">
    <property type="entry name" value="Serine_prot/Carboxylest_S33"/>
</dbReference>
<dbReference type="InterPro" id="IPR029058">
    <property type="entry name" value="AB_hydrolase_fold"/>
</dbReference>
<proteinExistence type="inferred from homology"/>
<dbReference type="ESTHER" id="9pseu-a0a840nme0">
    <property type="family name" value="Tiancimycin-TnmK-Tripeptidase-HIP"/>
</dbReference>
<accession>A0A840NME0</accession>
<dbReference type="SUPFAM" id="SSF53474">
    <property type="entry name" value="alpha/beta-Hydrolases"/>
    <property type="match status" value="1"/>
</dbReference>
<sequence>MTGGTRVADRDRTMHARRSSMRRFLLPVALGAALAATTSVVVPALSAAPATDELNWGPCPETPVPTPDLECTTLRVPLDHRDPGGPTIELAISRLPSTNPEQRRGVLFTNPGGPGGSGLDYPQLLTSTALPSPLPRSVRDRYDVIGFDPRGVGHSTPVTCDLTPEQLAIGNLPYANDPADVVRQAEVAKAEARQCAEAETGAMLPHTTTANTARDMDRIRAALGEPTASYLGASYGSYLGAVYATLFPERGDRIVLDSNLGPGGYGIEAMRAFGRGMQERFPDFAEFAARHPEHGLGTTPDEVTAKYHELAARLDREPVAAYTGSIFRGMTFSSLYGSDMGALARAWRSLDRGEEPEVPGGEPPVSDNVPAARFAVLCGDSAWPRSVQSYQRDVAVDRERYPLIGAASANIAACAFWATDPVEPKVAITDGGPSNVLMVQNERDPGTPLSGARELRSALGERARMVTVEEGGHGVYAVGANRCANDAVTEFLVTGERPEDTTCAAQPR</sequence>
<comment type="caution">
    <text evidence="5">The sequence shown here is derived from an EMBL/GenBank/DDBJ whole genome shotgun (WGS) entry which is preliminary data.</text>
</comment>
<dbReference type="AlphaFoldDB" id="A0A840NME0"/>
<reference evidence="5 6" key="1">
    <citation type="submission" date="2020-08" db="EMBL/GenBank/DDBJ databases">
        <title>Sequencing the genomes of 1000 actinobacteria strains.</title>
        <authorList>
            <person name="Klenk H.-P."/>
        </authorList>
    </citation>
    <scope>NUCLEOTIDE SEQUENCE [LARGE SCALE GENOMIC DNA]</scope>
    <source>
        <strain evidence="5 6">DSM 45582</strain>
    </source>
</reference>
<dbReference type="Pfam" id="PF08386">
    <property type="entry name" value="Abhydrolase_4"/>
    <property type="match status" value="1"/>
</dbReference>
<evidence type="ECO:0000259" key="4">
    <source>
        <dbReference type="Pfam" id="PF08386"/>
    </source>
</evidence>
<keyword evidence="3" id="KW-0378">Hydrolase</keyword>
<protein>
    <submittedName>
        <fullName evidence="5">Pimeloyl-ACP methyl ester carboxylesterase</fullName>
    </submittedName>
</protein>
<comment type="similarity">
    <text evidence="1">Belongs to the peptidase S33 family.</text>
</comment>
<dbReference type="EMBL" id="JACHIV010000001">
    <property type="protein sequence ID" value="MBB5070272.1"/>
    <property type="molecule type" value="Genomic_DNA"/>
</dbReference>
<feature type="domain" description="Peptidase S33 tripeptidyl aminopeptidase-like C-terminal" evidence="4">
    <location>
        <begin position="402"/>
        <end position="503"/>
    </location>
</feature>
<dbReference type="PANTHER" id="PTHR43248">
    <property type="entry name" value="2-SUCCINYL-6-HYDROXY-2,4-CYCLOHEXADIENE-1-CARBOXYLATE SYNTHASE"/>
    <property type="match status" value="1"/>
</dbReference>
<dbReference type="PANTHER" id="PTHR43248:SF29">
    <property type="entry name" value="TRIPEPTIDYL AMINOPEPTIDASE"/>
    <property type="match status" value="1"/>
</dbReference>
<keyword evidence="6" id="KW-1185">Reference proteome</keyword>
<evidence type="ECO:0000313" key="6">
    <source>
        <dbReference type="Proteomes" id="UP000580474"/>
    </source>
</evidence>
<gene>
    <name evidence="5" type="ORF">BJ969_003360</name>
</gene>
<evidence type="ECO:0000256" key="1">
    <source>
        <dbReference type="ARBA" id="ARBA00010088"/>
    </source>
</evidence>
<evidence type="ECO:0000256" key="3">
    <source>
        <dbReference type="ARBA" id="ARBA00022801"/>
    </source>
</evidence>
<name>A0A840NME0_9PSEU</name>
<evidence type="ECO:0000313" key="5">
    <source>
        <dbReference type="EMBL" id="MBB5070272.1"/>
    </source>
</evidence>
<keyword evidence="2" id="KW-0732">Signal</keyword>
<evidence type="ECO:0000256" key="2">
    <source>
        <dbReference type="ARBA" id="ARBA00022729"/>
    </source>
</evidence>
<dbReference type="InterPro" id="IPR013595">
    <property type="entry name" value="Pept_S33_TAP-like_C"/>
</dbReference>
<dbReference type="GO" id="GO:0016787">
    <property type="term" value="F:hydrolase activity"/>
    <property type="evidence" value="ECO:0007669"/>
    <property type="project" value="UniProtKB-KW"/>
</dbReference>
<organism evidence="5 6">
    <name type="scientific">Saccharopolyspora gloriosae</name>
    <dbReference type="NCBI Taxonomy" id="455344"/>
    <lineage>
        <taxon>Bacteria</taxon>
        <taxon>Bacillati</taxon>
        <taxon>Actinomycetota</taxon>
        <taxon>Actinomycetes</taxon>
        <taxon>Pseudonocardiales</taxon>
        <taxon>Pseudonocardiaceae</taxon>
        <taxon>Saccharopolyspora</taxon>
    </lineage>
</organism>
<dbReference type="Proteomes" id="UP000580474">
    <property type="component" value="Unassembled WGS sequence"/>
</dbReference>
<dbReference type="Gene3D" id="3.40.50.1820">
    <property type="entry name" value="alpha/beta hydrolase"/>
    <property type="match status" value="1"/>
</dbReference>